<keyword evidence="1" id="KW-0539">Nucleus</keyword>
<evidence type="ECO:0000259" key="4">
    <source>
        <dbReference type="PROSITE" id="PS51613"/>
    </source>
</evidence>
<dbReference type="GO" id="GO:0003676">
    <property type="term" value="F:nucleic acid binding"/>
    <property type="evidence" value="ECO:0007669"/>
    <property type="project" value="UniProtKB-UniRule"/>
</dbReference>
<dbReference type="SUPFAM" id="SSF53335">
    <property type="entry name" value="S-adenosyl-L-methionine-dependent methyltransferases"/>
    <property type="match status" value="1"/>
</dbReference>
<organism evidence="5 6">
    <name type="scientific">Microctonus aethiopoides</name>
    <dbReference type="NCBI Taxonomy" id="144406"/>
    <lineage>
        <taxon>Eukaryota</taxon>
        <taxon>Metazoa</taxon>
        <taxon>Ecdysozoa</taxon>
        <taxon>Arthropoda</taxon>
        <taxon>Hexapoda</taxon>
        <taxon>Insecta</taxon>
        <taxon>Pterygota</taxon>
        <taxon>Neoptera</taxon>
        <taxon>Endopterygota</taxon>
        <taxon>Hymenoptera</taxon>
        <taxon>Apocrita</taxon>
        <taxon>Ichneumonoidea</taxon>
        <taxon>Braconidae</taxon>
        <taxon>Euphorinae</taxon>
        <taxon>Microctonus</taxon>
    </lineage>
</organism>
<dbReference type="InterPro" id="IPR029063">
    <property type="entry name" value="SAM-dependent_MTases_sf"/>
</dbReference>
<evidence type="ECO:0000259" key="3">
    <source>
        <dbReference type="PROSITE" id="PS50174"/>
    </source>
</evidence>
<dbReference type="EMBL" id="JAQQBS010001424">
    <property type="protein sequence ID" value="KAK0158796.1"/>
    <property type="molecule type" value="Genomic_DNA"/>
</dbReference>
<dbReference type="InterPro" id="IPR002877">
    <property type="entry name" value="RNA_MeTrfase_FtsJ_dom"/>
</dbReference>
<keyword evidence="1" id="KW-0949">S-adenosyl-L-methionine</keyword>
<dbReference type="GO" id="GO:0005634">
    <property type="term" value="C:nucleus"/>
    <property type="evidence" value="ECO:0007669"/>
    <property type="project" value="UniProtKB-SubCell"/>
</dbReference>
<dbReference type="InterPro" id="IPR000467">
    <property type="entry name" value="G_patch_dom"/>
</dbReference>
<feature type="region of interest" description="Disordered" evidence="2">
    <location>
        <begin position="1"/>
        <end position="138"/>
    </location>
</feature>
<dbReference type="InterPro" id="IPR025816">
    <property type="entry name" value="RrmJ-type_MeTrfase"/>
</dbReference>
<keyword evidence="6" id="KW-1185">Reference proteome</keyword>
<dbReference type="GO" id="GO:0032259">
    <property type="term" value="P:methylation"/>
    <property type="evidence" value="ECO:0007669"/>
    <property type="project" value="UniProtKB-KW"/>
</dbReference>
<dbReference type="PANTHER" id="PTHR16121:SF0">
    <property type="entry name" value="CAP-SPECIFIC MRNA (NUCLEOSIDE-2'-O-)-METHYLTRANSFERASE 1"/>
    <property type="match status" value="1"/>
</dbReference>
<name>A0AA39C6J2_9HYME</name>
<dbReference type="GO" id="GO:0006370">
    <property type="term" value="P:7-methylguanosine mRNA capping"/>
    <property type="evidence" value="ECO:0007669"/>
    <property type="project" value="UniProtKB-UniRule"/>
</dbReference>
<dbReference type="Pfam" id="PF01728">
    <property type="entry name" value="FtsJ"/>
    <property type="match status" value="1"/>
</dbReference>
<evidence type="ECO:0000256" key="2">
    <source>
        <dbReference type="SAM" id="MobiDB-lite"/>
    </source>
</evidence>
<feature type="domain" description="G-patch" evidence="3">
    <location>
        <begin position="166"/>
        <end position="212"/>
    </location>
</feature>
<dbReference type="GO" id="GO:0016556">
    <property type="term" value="P:mRNA modification"/>
    <property type="evidence" value="ECO:0007669"/>
    <property type="project" value="UniProtKB-UniRule"/>
</dbReference>
<feature type="compositionally biased region" description="Low complexity" evidence="2">
    <location>
        <begin position="17"/>
        <end position="30"/>
    </location>
</feature>
<keyword evidence="1" id="KW-0489">Methyltransferase</keyword>
<evidence type="ECO:0000313" key="5">
    <source>
        <dbReference type="EMBL" id="KAK0158796.1"/>
    </source>
</evidence>
<evidence type="ECO:0000256" key="1">
    <source>
        <dbReference type="RuleBase" id="RU368012"/>
    </source>
</evidence>
<gene>
    <name evidence="5" type="ORF">PV328_009748</name>
</gene>
<dbReference type="FunFam" id="3.40.50.12760:FF:000004">
    <property type="entry name" value="FtsJ-like methyltransferase"/>
    <property type="match status" value="1"/>
</dbReference>
<dbReference type="Gene3D" id="3.40.50.12760">
    <property type="match status" value="1"/>
</dbReference>
<dbReference type="PROSITE" id="PS51613">
    <property type="entry name" value="SAM_MT_RRMJ"/>
    <property type="match status" value="1"/>
</dbReference>
<evidence type="ECO:0000313" key="6">
    <source>
        <dbReference type="Proteomes" id="UP001168990"/>
    </source>
</evidence>
<proteinExistence type="predicted"/>
<dbReference type="Proteomes" id="UP001168990">
    <property type="component" value="Unassembled WGS sequence"/>
</dbReference>
<accession>A0AA39C6J2</accession>
<dbReference type="Pfam" id="PF01585">
    <property type="entry name" value="G-patch"/>
    <property type="match status" value="1"/>
</dbReference>
<reference evidence="5" key="1">
    <citation type="journal article" date="2023" name="bioRxiv">
        <title>Scaffold-level genome assemblies of two parasitoid biocontrol wasps reveal the parthenogenesis mechanism and an associated novel virus.</title>
        <authorList>
            <person name="Inwood S."/>
            <person name="Skelly J."/>
            <person name="Guhlin J."/>
            <person name="Harrop T."/>
            <person name="Goldson S."/>
            <person name="Dearden P."/>
        </authorList>
    </citation>
    <scope>NUCLEOTIDE SEQUENCE</scope>
    <source>
        <strain evidence="5">Irish</strain>
        <tissue evidence="5">Whole body</tissue>
    </source>
</reference>
<keyword evidence="1" id="KW-0507">mRNA processing</keyword>
<dbReference type="PANTHER" id="PTHR16121">
    <property type="entry name" value="CAP-SPECIFIC MRNA (NUCLEOSIDE-2'-O-)-METHYLTRANSFERASE 1-RELATED"/>
    <property type="match status" value="1"/>
</dbReference>
<keyword evidence="1" id="KW-0808">Transferase</keyword>
<dbReference type="SMART" id="SM00443">
    <property type="entry name" value="G_patch"/>
    <property type="match status" value="1"/>
</dbReference>
<dbReference type="GO" id="GO:0004483">
    <property type="term" value="F:methyltransferase cap1 activity"/>
    <property type="evidence" value="ECO:0007669"/>
    <property type="project" value="UniProtKB-UniRule"/>
</dbReference>
<comment type="caution">
    <text evidence="5">The sequence shown here is derived from an EMBL/GenBank/DDBJ whole genome shotgun (WGS) entry which is preliminary data.</text>
</comment>
<dbReference type="GO" id="GO:0005737">
    <property type="term" value="C:cytoplasm"/>
    <property type="evidence" value="ECO:0007669"/>
    <property type="project" value="TreeGrafter"/>
</dbReference>
<dbReference type="EC" id="2.1.1.57" evidence="1"/>
<keyword evidence="1" id="KW-0506">mRNA capping</keyword>
<comment type="subcellular location">
    <subcellularLocation>
        <location evidence="1">Nucleus</location>
    </subcellularLocation>
</comment>
<reference evidence="5" key="2">
    <citation type="submission" date="2023-03" db="EMBL/GenBank/DDBJ databases">
        <authorList>
            <person name="Inwood S.N."/>
            <person name="Skelly J.G."/>
            <person name="Guhlin J."/>
            <person name="Harrop T.W.R."/>
            <person name="Goldson S.G."/>
            <person name="Dearden P.K."/>
        </authorList>
    </citation>
    <scope>NUCLEOTIDE SEQUENCE</scope>
    <source>
        <strain evidence="5">Irish</strain>
        <tissue evidence="5">Whole body</tissue>
    </source>
</reference>
<comment type="function">
    <text evidence="1">S-adenosyl-L-methionine-dependent methyltransferase that mediates RNA cap1 2'-O-ribose methylation to the 5'-cap structure of RNAs. Methylates the ribose of the first nucleotide of a m(7)GpppG-capped mRNA to produce m(7)GpppNmp (cap1).</text>
</comment>
<feature type="compositionally biased region" description="Polar residues" evidence="2">
    <location>
        <begin position="95"/>
        <end position="138"/>
    </location>
</feature>
<dbReference type="AlphaFoldDB" id="A0AA39C6J2"/>
<protein>
    <recommendedName>
        <fullName evidence="1">Cap-specific mRNA (nucleoside-2'-O-)-methyltransferase 1</fullName>
        <ecNumber evidence="1">2.1.1.57</ecNumber>
    </recommendedName>
    <alternativeName>
        <fullName evidence="1">Cap1 2'O-ribose methyltransferase 1</fullName>
    </alternativeName>
</protein>
<feature type="domain" description="RrmJ-type SAM-dependent 2'-O-MTase" evidence="4">
    <location>
        <begin position="309"/>
        <end position="517"/>
    </location>
</feature>
<comment type="catalytic activity">
    <reaction evidence="1">
        <text>a 5'-end (N(7)-methyl 5'-triphosphoguanosine)-ribonucleoside in mRNA + S-adenosyl-L-methionine = a 5'-end (N(7)-methyl 5'-triphosphoguanosine)-(2'-O-methyl-ribonucleoside) in mRNA + S-adenosyl-L-homocysteine + H(+)</text>
        <dbReference type="Rhea" id="RHEA:67020"/>
        <dbReference type="Rhea" id="RHEA-COMP:17167"/>
        <dbReference type="Rhea" id="RHEA-COMP:17168"/>
        <dbReference type="ChEBI" id="CHEBI:15378"/>
        <dbReference type="ChEBI" id="CHEBI:57856"/>
        <dbReference type="ChEBI" id="CHEBI:59789"/>
        <dbReference type="ChEBI" id="CHEBI:156461"/>
        <dbReference type="ChEBI" id="CHEBI:167609"/>
        <dbReference type="EC" id="2.1.1.57"/>
    </reaction>
</comment>
<sequence length="912" mass="105285">MKMPIGITVMDNRHSSEMNSSRLSDDSSQSESEHEVSYVDDPSMYQLPADYPYHSHDQIENDYENHNNDVAVHQNSEYEEPSNESPVENQHSTDEGNSPNQAELVSFRQSSSFNESETYNESAMINETSPSIDNDNFSNKRSRTEFEIENFETIKGVYFEPPRKKKTDIGKKLMEKMGYFEGSGLGKNNQGRLQPVEAFHQKGRRGFAFEYTKLKEAITKWDPSLEVTEIEEEVHWMTCGLAPPSKEEMNGWMALGPRKHTIDDETLFCDKSILQQIINSKSIFDDLDKHEMRRARTRSNPFETIRGAFFQNRAAVKMANMDKACQFMFTYPKTLAPNKPLYFADVCAGPGGFSEYVLWRRKWTAKGFGFTLRDSNDFKLDEFFAGSPETFHTYYGPKEDGNVYDPENQKAFAELVMHQTKGQGVHFMMADGGFSVEGKENIQEILSKQLYLCQCLVALMIVREEGHFVTKLFDLFTTFSAGLVYLMSRCFRQISIFKPNTSRPANSERYLICQGKLSNTDDVVAYLQHANRILLDNDETTDVMQLVPLNILQENEYFYQYLKESNESLGRKQIVGLLKIAAYCENTTLTEDRQALIRSECLQYWELPDQSRTAPRSSRPDDRLQSILGSKFSAISKKVPITITMHDTDNTVCRPPCNWVFFASSYNKSMPPECEPTLYFGMGRTKVYRLVQGVWQPVTGIELPPDTLVYAEMVMEYRSQGRKQRKTVALHIIDAWLLGAQDISQKFMPERQILIQKFCESLWKPTNSVLARVRPVKQHTLDEDLTKTFALTPIQMKNGLAVMAYHPPQPSYSVGLNERNEPFYYIPKSLIFMDFTRKPWSMHLSRSTGYHYYFNYKTDEKVYDDKRPQSAEADFSYTFEKRFFLDLSQDQLHSIHLLNAKAKAKCCKPPRK</sequence>
<feature type="compositionally biased region" description="Basic and acidic residues" evidence="2">
    <location>
        <begin position="53"/>
        <end position="67"/>
    </location>
</feature>
<dbReference type="PROSITE" id="PS50174">
    <property type="entry name" value="G_PATCH"/>
    <property type="match status" value="1"/>
</dbReference>
<dbReference type="InterPro" id="IPR050851">
    <property type="entry name" value="mRNA_Cap_2O-Ribose_MeTrfase"/>
</dbReference>